<dbReference type="InterPro" id="IPR051409">
    <property type="entry name" value="Atypical_kinase_ADCK"/>
</dbReference>
<proteinExistence type="inferred from homology"/>
<keyword evidence="3" id="KW-0547">Nucleotide-binding</keyword>
<dbReference type="SUPFAM" id="SSF56112">
    <property type="entry name" value="Protein kinase-like (PK-like)"/>
    <property type="match status" value="1"/>
</dbReference>
<sequence length="448" mass="49317">MVQDPERDRLSGRLSRFAKVGAGLSGAAVSYGANRILGGEDADARNAKALKAALGGLKGPLMKAAQMFATVPDLLPPEFARELAELQTNAPAMGWPFVRRRMAAELGPDWQGRFKNFEHEAAAAASLGQVHRAIAHDGRALAVKLQYPDMQSAVESDLSQLRALIGLFKRMDGSIDPSEMIVEIGDRLREELDYGREAAMMSVYGNFFAGREDIRMPTPVPELSTGRLLSMTWLDGQGLLTFKDAPQAVRDRIAALLFEAWWSPMTHLGVIHGDPHLGNYSFAGEGAAHLNLLDFGCIRVFPPKFVAGVVRLYRALSNDDRDEQVEAYRTWGFQGLTHEMVDTLNVWARFIYGPLLDDRARTVADDVPPGEYGRREAFKVRQALKAIGGITIPREFVFMDRAAIGLGAAFLHLGARHNWKRLFEASLEGFSEEAVAERQARALATVGL</sequence>
<reference evidence="6 7" key="1">
    <citation type="journal article" date="2013" name="Genome Announc.">
        <title>Draft Genome Sequence for Caulobacter sp. Strain OR37, a Bacterium Tolerant to Heavy Metals.</title>
        <authorList>
            <person name="Utturkar S.M."/>
            <person name="Bollmann A."/>
            <person name="Brzoska R.M."/>
            <person name="Klingeman D.M."/>
            <person name="Epstein S.E."/>
            <person name="Palumbo A.V."/>
            <person name="Brown S.D."/>
        </authorList>
    </citation>
    <scope>NUCLEOTIDE SEQUENCE [LARGE SCALE GENOMIC DNA]</scope>
    <source>
        <strain evidence="6 7">OR37</strain>
    </source>
</reference>
<dbReference type="AlphaFoldDB" id="R0EMW4"/>
<accession>R0EMW4</accession>
<dbReference type="GO" id="GO:0006744">
    <property type="term" value="P:ubiquinone biosynthetic process"/>
    <property type="evidence" value="ECO:0007669"/>
    <property type="project" value="TreeGrafter"/>
</dbReference>
<gene>
    <name evidence="6" type="ORF">OR37_00964</name>
</gene>
<dbReference type="CDD" id="cd13970">
    <property type="entry name" value="ABC1_ADCK3"/>
    <property type="match status" value="1"/>
</dbReference>
<dbReference type="GO" id="GO:0005524">
    <property type="term" value="F:ATP binding"/>
    <property type="evidence" value="ECO:0007669"/>
    <property type="project" value="UniProtKB-KW"/>
</dbReference>
<dbReference type="Pfam" id="PF03109">
    <property type="entry name" value="ABC1"/>
    <property type="match status" value="1"/>
</dbReference>
<keyword evidence="2" id="KW-0808">Transferase</keyword>
<dbReference type="EMBL" id="APMP01000003">
    <property type="protein sequence ID" value="ENZ83189.1"/>
    <property type="molecule type" value="Genomic_DNA"/>
</dbReference>
<evidence type="ECO:0000256" key="2">
    <source>
        <dbReference type="ARBA" id="ARBA00022679"/>
    </source>
</evidence>
<dbReference type="InterPro" id="IPR004147">
    <property type="entry name" value="ABC1_dom"/>
</dbReference>
<keyword evidence="6" id="KW-0418">Kinase</keyword>
<evidence type="ECO:0000313" key="6">
    <source>
        <dbReference type="EMBL" id="ENZ83189.1"/>
    </source>
</evidence>
<dbReference type="STRING" id="1292034.OR37_00964"/>
<keyword evidence="7" id="KW-1185">Reference proteome</keyword>
<feature type="domain" description="ABC1 atypical kinase-like" evidence="5">
    <location>
        <begin position="86"/>
        <end position="326"/>
    </location>
</feature>
<evidence type="ECO:0000256" key="4">
    <source>
        <dbReference type="ARBA" id="ARBA00022840"/>
    </source>
</evidence>
<dbReference type="OrthoDB" id="9795390at2"/>
<dbReference type="eggNOG" id="COG0661">
    <property type="taxonomic scope" value="Bacteria"/>
</dbReference>
<dbReference type="Proteomes" id="UP000013063">
    <property type="component" value="Unassembled WGS sequence"/>
</dbReference>
<dbReference type="PANTHER" id="PTHR43851:SF3">
    <property type="entry name" value="COENZYME Q8"/>
    <property type="match status" value="1"/>
</dbReference>
<organism evidence="6 7">
    <name type="scientific">Caulobacter vibrioides OR37</name>
    <dbReference type="NCBI Taxonomy" id="1292034"/>
    <lineage>
        <taxon>Bacteria</taxon>
        <taxon>Pseudomonadati</taxon>
        <taxon>Pseudomonadota</taxon>
        <taxon>Alphaproteobacteria</taxon>
        <taxon>Caulobacterales</taxon>
        <taxon>Caulobacteraceae</taxon>
        <taxon>Caulobacter</taxon>
    </lineage>
</organism>
<keyword evidence="4" id="KW-0067">ATP-binding</keyword>
<dbReference type="InterPro" id="IPR011009">
    <property type="entry name" value="Kinase-like_dom_sf"/>
</dbReference>
<dbReference type="InterPro" id="IPR034646">
    <property type="entry name" value="ADCK3_dom"/>
</dbReference>
<name>R0EMW4_CAUVI</name>
<comment type="caution">
    <text evidence="6">The sequence shown here is derived from an EMBL/GenBank/DDBJ whole genome shotgun (WGS) entry which is preliminary data.</text>
</comment>
<dbReference type="RefSeq" id="WP_004616401.1">
    <property type="nucleotide sequence ID" value="NZ_APMP01000003.1"/>
</dbReference>
<dbReference type="PATRIC" id="fig|1292034.3.peg.955"/>
<dbReference type="PANTHER" id="PTHR43851">
    <property type="match status" value="1"/>
</dbReference>
<dbReference type="GO" id="GO:0016301">
    <property type="term" value="F:kinase activity"/>
    <property type="evidence" value="ECO:0007669"/>
    <property type="project" value="UniProtKB-KW"/>
</dbReference>
<protein>
    <submittedName>
        <fullName evidence="6">Putative unusual protein kinase</fullName>
    </submittedName>
</protein>
<evidence type="ECO:0000313" key="7">
    <source>
        <dbReference type="Proteomes" id="UP000013063"/>
    </source>
</evidence>
<comment type="similarity">
    <text evidence="1">Belongs to the protein kinase superfamily. ADCK protein kinase family.</text>
</comment>
<evidence type="ECO:0000256" key="3">
    <source>
        <dbReference type="ARBA" id="ARBA00022741"/>
    </source>
</evidence>
<evidence type="ECO:0000259" key="5">
    <source>
        <dbReference type="Pfam" id="PF03109"/>
    </source>
</evidence>
<evidence type="ECO:0000256" key="1">
    <source>
        <dbReference type="ARBA" id="ARBA00009670"/>
    </source>
</evidence>